<evidence type="ECO:0000313" key="2">
    <source>
        <dbReference type="EMBL" id="KAJ1217478.1"/>
    </source>
</evidence>
<reference evidence="2" key="1">
    <citation type="journal article" date="2022" name="bioRxiv">
        <title>Sequencing and chromosome-scale assembly of the giantPleurodeles waltlgenome.</title>
        <authorList>
            <person name="Brown T."/>
            <person name="Elewa A."/>
            <person name="Iarovenko S."/>
            <person name="Subramanian E."/>
            <person name="Araus A.J."/>
            <person name="Petzold A."/>
            <person name="Susuki M."/>
            <person name="Suzuki K.-i.T."/>
            <person name="Hayashi T."/>
            <person name="Toyoda A."/>
            <person name="Oliveira C."/>
            <person name="Osipova E."/>
            <person name="Leigh N.D."/>
            <person name="Simon A."/>
            <person name="Yun M.H."/>
        </authorList>
    </citation>
    <scope>NUCLEOTIDE SEQUENCE</scope>
    <source>
        <strain evidence="2">20211129_DDA</strain>
        <tissue evidence="2">Liver</tissue>
    </source>
</reference>
<keyword evidence="3" id="KW-1185">Reference proteome</keyword>
<dbReference type="AlphaFoldDB" id="A0AAV7WYG7"/>
<gene>
    <name evidence="2" type="ORF">NDU88_005072</name>
</gene>
<organism evidence="2 3">
    <name type="scientific">Pleurodeles waltl</name>
    <name type="common">Iberian ribbed newt</name>
    <dbReference type="NCBI Taxonomy" id="8319"/>
    <lineage>
        <taxon>Eukaryota</taxon>
        <taxon>Metazoa</taxon>
        <taxon>Chordata</taxon>
        <taxon>Craniata</taxon>
        <taxon>Vertebrata</taxon>
        <taxon>Euteleostomi</taxon>
        <taxon>Amphibia</taxon>
        <taxon>Batrachia</taxon>
        <taxon>Caudata</taxon>
        <taxon>Salamandroidea</taxon>
        <taxon>Salamandridae</taxon>
        <taxon>Pleurodelinae</taxon>
        <taxon>Pleurodeles</taxon>
    </lineage>
</organism>
<accession>A0AAV7WYG7</accession>
<protein>
    <submittedName>
        <fullName evidence="2">Uncharacterized protein</fullName>
    </submittedName>
</protein>
<evidence type="ECO:0000256" key="1">
    <source>
        <dbReference type="SAM" id="MobiDB-lite"/>
    </source>
</evidence>
<name>A0AAV7WYG7_PLEWA</name>
<sequence length="103" mass="11225">MRVARLRALLQFQEGETLCFTTRSPCLKEKLPKGPASPFYRCPYPPLAPASELGPCSLFGLANTATPGVAEVMKVASRSARGQERGTQEFVGAKKRSKQDVLK</sequence>
<comment type="caution">
    <text evidence="2">The sequence shown here is derived from an EMBL/GenBank/DDBJ whole genome shotgun (WGS) entry which is preliminary data.</text>
</comment>
<dbReference type="Proteomes" id="UP001066276">
    <property type="component" value="Chromosome 1_1"/>
</dbReference>
<feature type="region of interest" description="Disordered" evidence="1">
    <location>
        <begin position="77"/>
        <end position="103"/>
    </location>
</feature>
<proteinExistence type="predicted"/>
<dbReference type="EMBL" id="JANPWB010000001">
    <property type="protein sequence ID" value="KAJ1217478.1"/>
    <property type="molecule type" value="Genomic_DNA"/>
</dbReference>
<evidence type="ECO:0000313" key="3">
    <source>
        <dbReference type="Proteomes" id="UP001066276"/>
    </source>
</evidence>